<dbReference type="GO" id="GO:0008270">
    <property type="term" value="F:zinc ion binding"/>
    <property type="evidence" value="ECO:0007669"/>
    <property type="project" value="UniProtKB-UniRule"/>
</dbReference>
<dbReference type="EMBL" id="DAKRPA010000345">
    <property type="protein sequence ID" value="DAZ93095.1"/>
    <property type="molecule type" value="Genomic_DNA"/>
</dbReference>
<keyword evidence="12" id="KW-1185">Reference proteome</keyword>
<dbReference type="InterPro" id="IPR036398">
    <property type="entry name" value="CA_dom_sf"/>
</dbReference>
<dbReference type="AlphaFoldDB" id="A0AAV2YCB1"/>
<evidence type="ECO:0000256" key="1">
    <source>
        <dbReference type="ARBA" id="ARBA00001947"/>
    </source>
</evidence>
<keyword evidence="9" id="KW-0732">Signal</keyword>
<evidence type="ECO:0000256" key="7">
    <source>
        <dbReference type="ARBA" id="ARBA00023239"/>
    </source>
</evidence>
<evidence type="ECO:0000259" key="10">
    <source>
        <dbReference type="PROSITE" id="PS51144"/>
    </source>
</evidence>
<keyword evidence="7 9" id="KW-0456">Lyase</keyword>
<comment type="cofactor">
    <cofactor evidence="1 9">
        <name>Zn(2+)</name>
        <dbReference type="ChEBI" id="CHEBI:29105"/>
    </cofactor>
</comment>
<feature type="signal peptide" evidence="9">
    <location>
        <begin position="1"/>
        <end position="21"/>
    </location>
</feature>
<dbReference type="EC" id="4.2.1.1" evidence="4 9"/>
<comment type="similarity">
    <text evidence="3 9">Belongs to the alpha-carbonic anhydrase family.</text>
</comment>
<evidence type="ECO:0000313" key="11">
    <source>
        <dbReference type="EMBL" id="DAZ93095.1"/>
    </source>
</evidence>
<feature type="chain" id="PRO_5043112814" description="Carbonic anhydrase" evidence="9">
    <location>
        <begin position="22"/>
        <end position="268"/>
    </location>
</feature>
<dbReference type="InterPro" id="IPR041891">
    <property type="entry name" value="Alpha_CA_prokaryot-like"/>
</dbReference>
<dbReference type="Pfam" id="PF00194">
    <property type="entry name" value="Carb_anhydrase"/>
    <property type="match status" value="1"/>
</dbReference>
<dbReference type="PROSITE" id="PS51144">
    <property type="entry name" value="ALPHA_CA_2"/>
    <property type="match status" value="1"/>
</dbReference>
<dbReference type="CDD" id="cd03124">
    <property type="entry name" value="alpha_CA_prokaryotic_like"/>
    <property type="match status" value="1"/>
</dbReference>
<keyword evidence="6 9" id="KW-0862">Zinc</keyword>
<organism evidence="11 12">
    <name type="scientific">Lagenidium giganteum</name>
    <dbReference type="NCBI Taxonomy" id="4803"/>
    <lineage>
        <taxon>Eukaryota</taxon>
        <taxon>Sar</taxon>
        <taxon>Stramenopiles</taxon>
        <taxon>Oomycota</taxon>
        <taxon>Peronosporomycetes</taxon>
        <taxon>Pythiales</taxon>
        <taxon>Pythiaceae</taxon>
    </lineage>
</organism>
<dbReference type="PROSITE" id="PS00162">
    <property type="entry name" value="ALPHA_CA_1"/>
    <property type="match status" value="1"/>
</dbReference>
<evidence type="ECO:0000256" key="2">
    <source>
        <dbReference type="ARBA" id="ARBA00002904"/>
    </source>
</evidence>
<evidence type="ECO:0000313" key="12">
    <source>
        <dbReference type="Proteomes" id="UP001146120"/>
    </source>
</evidence>
<feature type="domain" description="Alpha-carbonic anhydrase" evidence="10">
    <location>
        <begin position="23"/>
        <end position="268"/>
    </location>
</feature>
<evidence type="ECO:0000256" key="6">
    <source>
        <dbReference type="ARBA" id="ARBA00022833"/>
    </source>
</evidence>
<evidence type="ECO:0000256" key="8">
    <source>
        <dbReference type="ARBA" id="ARBA00048348"/>
    </source>
</evidence>
<accession>A0AAV2YCB1</accession>
<dbReference type="GO" id="GO:0004089">
    <property type="term" value="F:carbonate dehydratase activity"/>
    <property type="evidence" value="ECO:0007669"/>
    <property type="project" value="UniProtKB-UniRule"/>
</dbReference>
<comment type="caution">
    <text evidence="11">The sequence shown here is derived from an EMBL/GenBank/DDBJ whole genome shotgun (WGS) entry which is preliminary data.</text>
</comment>
<gene>
    <name evidence="11" type="ORF">N0F65_010256</name>
</gene>
<comment type="catalytic activity">
    <reaction evidence="8 9">
        <text>hydrogencarbonate + H(+) = CO2 + H2O</text>
        <dbReference type="Rhea" id="RHEA:10748"/>
        <dbReference type="ChEBI" id="CHEBI:15377"/>
        <dbReference type="ChEBI" id="CHEBI:15378"/>
        <dbReference type="ChEBI" id="CHEBI:16526"/>
        <dbReference type="ChEBI" id="CHEBI:17544"/>
        <dbReference type="EC" id="4.2.1.1"/>
    </reaction>
</comment>
<protein>
    <recommendedName>
        <fullName evidence="4 9">Carbonic anhydrase</fullName>
        <ecNumber evidence="4 9">4.2.1.1</ecNumber>
    </recommendedName>
</protein>
<dbReference type="InterPro" id="IPR001148">
    <property type="entry name" value="CA_dom"/>
</dbReference>
<dbReference type="SUPFAM" id="SSF51069">
    <property type="entry name" value="Carbonic anhydrase"/>
    <property type="match status" value="1"/>
</dbReference>
<evidence type="ECO:0000256" key="5">
    <source>
        <dbReference type="ARBA" id="ARBA00022723"/>
    </source>
</evidence>
<dbReference type="PANTHER" id="PTHR18952:SF265">
    <property type="entry name" value="CARBONIC ANHYDRASE"/>
    <property type="match status" value="1"/>
</dbReference>
<name>A0AAV2YCB1_9STRA</name>
<sequence>MRATIFALPALAIAFVGSSQAAPLWGYKPNDTTQADPPHWGKINATCDGKNQSPIDLPSNGSSLTPPTWPAEPLKFQGDCQHFNMHTLDDVVRTCSDCKVTAAYADGEKDFALTQFHAHAISEHTVDGKHYAGELHFVHQEVGGSNLLVVALLLETANHCGEKNGLSGVWQSFANTTGVEQVPVDINLGYKDLLTQAVKESSLFSYVGSLTAPPCSEGVTWWVARTPLSVSAKGFGYLTKAYSQRPATYEGRNNRPVQPLNDRKIMFR</sequence>
<proteinExistence type="inferred from homology"/>
<dbReference type="InterPro" id="IPR023561">
    <property type="entry name" value="Carbonic_anhydrase_a-class"/>
</dbReference>
<evidence type="ECO:0000256" key="4">
    <source>
        <dbReference type="ARBA" id="ARBA00012925"/>
    </source>
</evidence>
<evidence type="ECO:0000256" key="9">
    <source>
        <dbReference type="RuleBase" id="RU367011"/>
    </source>
</evidence>
<dbReference type="InterPro" id="IPR018338">
    <property type="entry name" value="Carbonic_anhydrase_a-class_CS"/>
</dbReference>
<comment type="function">
    <text evidence="2 9">Reversible hydration of carbon dioxide.</text>
</comment>
<reference evidence="11" key="2">
    <citation type="journal article" date="2023" name="Microbiol Resour">
        <title>Decontamination and Annotation of the Draft Genome Sequence of the Oomycete Lagenidium giganteum ARSEF 373.</title>
        <authorList>
            <person name="Morgan W.R."/>
            <person name="Tartar A."/>
        </authorList>
    </citation>
    <scope>NUCLEOTIDE SEQUENCE</scope>
    <source>
        <strain evidence="11">ARSEF 373</strain>
    </source>
</reference>
<dbReference type="PANTHER" id="PTHR18952">
    <property type="entry name" value="CARBONIC ANHYDRASE"/>
    <property type="match status" value="1"/>
</dbReference>
<dbReference type="Gene3D" id="3.10.200.10">
    <property type="entry name" value="Alpha carbonic anhydrase"/>
    <property type="match status" value="1"/>
</dbReference>
<evidence type="ECO:0000256" key="3">
    <source>
        <dbReference type="ARBA" id="ARBA00010718"/>
    </source>
</evidence>
<dbReference type="SMART" id="SM01057">
    <property type="entry name" value="Carb_anhydrase"/>
    <property type="match status" value="1"/>
</dbReference>
<keyword evidence="5 9" id="KW-0479">Metal-binding</keyword>
<dbReference type="Proteomes" id="UP001146120">
    <property type="component" value="Unassembled WGS sequence"/>
</dbReference>
<reference evidence="11" key="1">
    <citation type="submission" date="2022-11" db="EMBL/GenBank/DDBJ databases">
        <authorList>
            <person name="Morgan W.R."/>
            <person name="Tartar A."/>
        </authorList>
    </citation>
    <scope>NUCLEOTIDE SEQUENCE</scope>
    <source>
        <strain evidence="11">ARSEF 373</strain>
    </source>
</reference>